<sequence length="259" mass="26463">MGKYGYRAGAKARAAWRIAGWTAAAVVAACSVGLVVAAVGSGGAPVENAGAVAESGFVSGPGTTIAPVPPLALPEDPAVLMFGDSFILGHGIEASRRPAYPALLAEREGWSDVRLNAAAGTGFAATSDQPAYPDRLAAMGDDFTPDLVILQGSVNDIKPGEAAVRSGVTRTLADIAERWPDAQTVIITPMTGVQSYEKLAAAYTGPALGKAHVIDATGPESWLPVDRPDLRTEDEWHPSVTGHEAIAAGIQAALTALAG</sequence>
<dbReference type="Gene3D" id="3.40.50.1110">
    <property type="entry name" value="SGNH hydrolase"/>
    <property type="match status" value="1"/>
</dbReference>
<dbReference type="CDD" id="cd00229">
    <property type="entry name" value="SGNH_hydrolase"/>
    <property type="match status" value="1"/>
</dbReference>
<dbReference type="Pfam" id="PF13472">
    <property type="entry name" value="Lipase_GDSL_2"/>
    <property type="match status" value="1"/>
</dbReference>
<gene>
    <name evidence="1" type="ORF">BFL34_00296</name>
</gene>
<dbReference type="InterPro" id="IPR036514">
    <property type="entry name" value="SGNH_hydro_sf"/>
</dbReference>
<organism evidence="1 2">
    <name type="scientific">Clavibacter michiganensis</name>
    <dbReference type="NCBI Taxonomy" id="28447"/>
    <lineage>
        <taxon>Bacteria</taxon>
        <taxon>Bacillati</taxon>
        <taxon>Actinomycetota</taxon>
        <taxon>Actinomycetes</taxon>
        <taxon>Micrococcales</taxon>
        <taxon>Microbacteriaceae</taxon>
        <taxon>Clavibacter</taxon>
    </lineage>
</organism>
<evidence type="ECO:0000313" key="1">
    <source>
        <dbReference type="EMBL" id="OUE22251.1"/>
    </source>
</evidence>
<dbReference type="AlphaFoldDB" id="A0A251YDD2"/>
<accession>A0A251YDD2</accession>
<proteinExistence type="predicted"/>
<comment type="caution">
    <text evidence="1">The sequence shown here is derived from an EMBL/GenBank/DDBJ whole genome shotgun (WGS) entry which is preliminary data.</text>
</comment>
<dbReference type="PROSITE" id="PS51257">
    <property type="entry name" value="PROKAR_LIPOPROTEIN"/>
    <property type="match status" value="1"/>
</dbReference>
<dbReference type="OrthoDB" id="8215557at2"/>
<dbReference type="SUPFAM" id="SSF52266">
    <property type="entry name" value="SGNH hydrolase"/>
    <property type="match status" value="1"/>
</dbReference>
<reference evidence="1 2" key="1">
    <citation type="submission" date="2016-08" db="EMBL/GenBank/DDBJ databases">
        <title>Genome sequence of Clavibacter michiganensis spp strain CFBP7494.</title>
        <authorList>
            <person name="Thapa S.P."/>
            <person name="Coaker G."/>
            <person name="Jacques M.-A."/>
        </authorList>
    </citation>
    <scope>NUCLEOTIDE SEQUENCE [LARGE SCALE GENOMIC DNA]</scope>
    <source>
        <strain evidence="1">CFBP7494</strain>
    </source>
</reference>
<name>A0A251YDD2_9MICO</name>
<protein>
    <submittedName>
        <fullName evidence="1">Uncharacterized protein</fullName>
    </submittedName>
</protein>
<dbReference type="InterPro" id="IPR013830">
    <property type="entry name" value="SGNH_hydro"/>
</dbReference>
<dbReference type="RefSeq" id="WP_086520224.1">
    <property type="nucleotide sequence ID" value="NZ_MDJW01000004.1"/>
</dbReference>
<dbReference type="Proteomes" id="UP000194837">
    <property type="component" value="Unassembled WGS sequence"/>
</dbReference>
<evidence type="ECO:0000313" key="2">
    <source>
        <dbReference type="Proteomes" id="UP000194837"/>
    </source>
</evidence>
<dbReference type="EMBL" id="MDJW01000004">
    <property type="protein sequence ID" value="OUE22251.1"/>
    <property type="molecule type" value="Genomic_DNA"/>
</dbReference>